<accession>A0A1H4BCT8</accession>
<dbReference type="Proteomes" id="UP000199041">
    <property type="component" value="Unassembled WGS sequence"/>
</dbReference>
<evidence type="ECO:0000313" key="2">
    <source>
        <dbReference type="Proteomes" id="UP000199041"/>
    </source>
</evidence>
<protein>
    <submittedName>
        <fullName evidence="1">Uncharacterized domain TIGR03067 protein</fullName>
    </submittedName>
</protein>
<keyword evidence="2" id="KW-1185">Reference proteome</keyword>
<dbReference type="AlphaFoldDB" id="A0A1H4BCT8"/>
<reference evidence="1 2" key="1">
    <citation type="submission" date="2016-10" db="EMBL/GenBank/DDBJ databases">
        <authorList>
            <person name="de Groot N.N."/>
        </authorList>
    </citation>
    <scope>NUCLEOTIDE SEQUENCE [LARGE SCALE GENOMIC DNA]</scope>
    <source>
        <strain evidence="1 2">Vu-144</strain>
    </source>
</reference>
<evidence type="ECO:0000313" key="1">
    <source>
        <dbReference type="EMBL" id="SEA45927.1"/>
    </source>
</evidence>
<dbReference type="STRING" id="551991.SAMN05192529_1207"/>
<dbReference type="EMBL" id="FNQY01000020">
    <property type="protein sequence ID" value="SEA45927.1"/>
    <property type="molecule type" value="Genomic_DNA"/>
</dbReference>
<name>A0A1H4BCT8_9BACT</name>
<dbReference type="RefSeq" id="WP_091400005.1">
    <property type="nucleotide sequence ID" value="NZ_FNQY01000020.1"/>
</dbReference>
<dbReference type="Pfam" id="PF16395">
    <property type="entry name" value="DUF5004"/>
    <property type="match status" value="1"/>
</dbReference>
<gene>
    <name evidence="1" type="ORF">SAMN05192529_1207</name>
</gene>
<dbReference type="InterPro" id="IPR032168">
    <property type="entry name" value="DUF5004"/>
</dbReference>
<sequence>MKRNYLLYLLLFLLAGSILGLACKREVNIVPKEASKTLNGSWQIVKATRNGTDLTDRFDFSKFRIVFKDSSYTLENPVPFPVSDNGSFYLDDPKYPFKINLEQTGGNNQALDMQFPITGGVRSIIIDFSPGCSENTYEYTLQQVKQ</sequence>
<dbReference type="OrthoDB" id="1467887at2"/>
<dbReference type="PROSITE" id="PS51257">
    <property type="entry name" value="PROKAR_LIPOPROTEIN"/>
    <property type="match status" value="1"/>
</dbReference>
<proteinExistence type="predicted"/>
<organism evidence="1 2">
    <name type="scientific">Arachidicoccus rhizosphaerae</name>
    <dbReference type="NCBI Taxonomy" id="551991"/>
    <lineage>
        <taxon>Bacteria</taxon>
        <taxon>Pseudomonadati</taxon>
        <taxon>Bacteroidota</taxon>
        <taxon>Chitinophagia</taxon>
        <taxon>Chitinophagales</taxon>
        <taxon>Chitinophagaceae</taxon>
        <taxon>Arachidicoccus</taxon>
    </lineage>
</organism>